<evidence type="ECO:0000313" key="2">
    <source>
        <dbReference type="Proteomes" id="UP000248714"/>
    </source>
</evidence>
<proteinExistence type="predicted"/>
<accession>A0ABX9DXS2</accession>
<name>A0ABX9DXS2_9PSEU</name>
<comment type="caution">
    <text evidence="1">The sequence shown here is derived from an EMBL/GenBank/DDBJ whole genome shotgun (WGS) entry which is preliminary data.</text>
</comment>
<sequence>MNKRHNNVVSLAQRRAAAGVKHAARSRYERLAANFDRHGPDALRTKVERPGTERHSIVLQELDGKFVASCACGEWRSKPMGAPYAKGAHTRHVKAAMQTGAVTPAA</sequence>
<evidence type="ECO:0000313" key="1">
    <source>
        <dbReference type="EMBL" id="RAS59518.1"/>
    </source>
</evidence>
<dbReference type="RefSeq" id="WP_112231990.1">
    <property type="nucleotide sequence ID" value="NZ_QLTT01000014.1"/>
</dbReference>
<dbReference type="EMBL" id="QLTT01000014">
    <property type="protein sequence ID" value="RAS59518.1"/>
    <property type="molecule type" value="Genomic_DNA"/>
</dbReference>
<dbReference type="Proteomes" id="UP000248714">
    <property type="component" value="Unassembled WGS sequence"/>
</dbReference>
<reference evidence="1 2" key="1">
    <citation type="submission" date="2018-06" db="EMBL/GenBank/DDBJ databases">
        <title>Genomic Encyclopedia of Type Strains, Phase IV (KMG-IV): sequencing the most valuable type-strain genomes for metagenomic binning, comparative biology and taxonomic classification.</title>
        <authorList>
            <person name="Goeker M."/>
        </authorList>
    </citation>
    <scope>NUCLEOTIDE SEQUENCE [LARGE SCALE GENOMIC DNA]</scope>
    <source>
        <strain evidence="1 2">DSM 45479</strain>
    </source>
</reference>
<organism evidence="1 2">
    <name type="scientific">Lentzea atacamensis</name>
    <dbReference type="NCBI Taxonomy" id="531938"/>
    <lineage>
        <taxon>Bacteria</taxon>
        <taxon>Bacillati</taxon>
        <taxon>Actinomycetota</taxon>
        <taxon>Actinomycetes</taxon>
        <taxon>Pseudonocardiales</taxon>
        <taxon>Pseudonocardiaceae</taxon>
        <taxon>Lentzea</taxon>
    </lineage>
</organism>
<evidence type="ECO:0008006" key="3">
    <source>
        <dbReference type="Google" id="ProtNLM"/>
    </source>
</evidence>
<gene>
    <name evidence="1" type="ORF">C8D87_114130</name>
</gene>
<keyword evidence="2" id="KW-1185">Reference proteome</keyword>
<protein>
    <recommendedName>
        <fullName evidence="3">HNH endonuclease</fullName>
    </recommendedName>
</protein>